<protein>
    <submittedName>
        <fullName evidence="2 3">Uncharacterized protein</fullName>
    </submittedName>
</protein>
<dbReference type="EMBL" id="ABJB010126347">
    <property type="status" value="NOT_ANNOTATED_CDS"/>
    <property type="molecule type" value="Genomic_DNA"/>
</dbReference>
<dbReference type="VEuPathDB" id="VectorBase:ISCI022686"/>
<evidence type="ECO:0000256" key="1">
    <source>
        <dbReference type="SAM" id="MobiDB-lite"/>
    </source>
</evidence>
<dbReference type="Proteomes" id="UP000001555">
    <property type="component" value="Unassembled WGS sequence"/>
</dbReference>
<reference evidence="2 4" key="1">
    <citation type="submission" date="2008-03" db="EMBL/GenBank/DDBJ databases">
        <title>Annotation of Ixodes scapularis.</title>
        <authorList>
            <consortium name="Ixodes scapularis Genome Project Consortium"/>
            <person name="Caler E."/>
            <person name="Hannick L.I."/>
            <person name="Bidwell S."/>
            <person name="Joardar V."/>
            <person name="Thiagarajan M."/>
            <person name="Amedeo P."/>
            <person name="Galinsky K.J."/>
            <person name="Schobel S."/>
            <person name="Inman J."/>
            <person name="Hostetler J."/>
            <person name="Miller J."/>
            <person name="Hammond M."/>
            <person name="Megy K."/>
            <person name="Lawson D."/>
            <person name="Kodira C."/>
            <person name="Sutton G."/>
            <person name="Meyer J."/>
            <person name="Hill C.A."/>
            <person name="Birren B."/>
            <person name="Nene V."/>
            <person name="Collins F."/>
            <person name="Alarcon-Chaidez F."/>
            <person name="Wikel S."/>
            <person name="Strausberg R."/>
        </authorList>
    </citation>
    <scope>NUCLEOTIDE SEQUENCE [LARGE SCALE GENOMIC DNA]</scope>
    <source>
        <strain evidence="4">Wikel</strain>
        <strain evidence="2">Wikel colony</strain>
    </source>
</reference>
<feature type="compositionally biased region" description="Basic and acidic residues" evidence="1">
    <location>
        <begin position="100"/>
        <end position="109"/>
    </location>
</feature>
<feature type="region of interest" description="Disordered" evidence="1">
    <location>
        <begin position="74"/>
        <end position="128"/>
    </location>
</feature>
<organism>
    <name type="scientific">Ixodes scapularis</name>
    <name type="common">Black-legged tick</name>
    <name type="synonym">Deer tick</name>
    <dbReference type="NCBI Taxonomy" id="6945"/>
    <lineage>
        <taxon>Eukaryota</taxon>
        <taxon>Metazoa</taxon>
        <taxon>Ecdysozoa</taxon>
        <taxon>Arthropoda</taxon>
        <taxon>Chelicerata</taxon>
        <taxon>Arachnida</taxon>
        <taxon>Acari</taxon>
        <taxon>Parasitiformes</taxon>
        <taxon>Ixodida</taxon>
        <taxon>Ixodoidea</taxon>
        <taxon>Ixodidae</taxon>
        <taxon>Ixodinae</taxon>
        <taxon>Ixodes</taxon>
    </lineage>
</organism>
<proteinExistence type="predicted"/>
<evidence type="ECO:0000313" key="4">
    <source>
        <dbReference type="Proteomes" id="UP000001555"/>
    </source>
</evidence>
<name>B7QE96_IXOSC</name>
<evidence type="ECO:0000313" key="2">
    <source>
        <dbReference type="EMBL" id="EEC17168.1"/>
    </source>
</evidence>
<dbReference type="PANTHER" id="PTHR38338:SF1">
    <property type="entry name" value="AGAP013079-PA"/>
    <property type="match status" value="1"/>
</dbReference>
<dbReference type="InParanoid" id="B7QE96"/>
<gene>
    <name evidence="3" type="primary">8039958</name>
    <name evidence="2" type="ORF">IscW_ISCW022686</name>
</gene>
<dbReference type="PANTHER" id="PTHR38338">
    <property type="entry name" value="AGAP013079-PA"/>
    <property type="match status" value="1"/>
</dbReference>
<evidence type="ECO:0000313" key="3">
    <source>
        <dbReference type="EnsemblMetazoa" id="ISCW022686-PA"/>
    </source>
</evidence>
<dbReference type="PaxDb" id="6945-B7QE96"/>
<accession>B7QE96</accession>
<feature type="compositionally biased region" description="Low complexity" evidence="1">
    <location>
        <begin position="110"/>
        <end position="128"/>
    </location>
</feature>
<dbReference type="HOGENOM" id="CLU_1772735_0_0_1"/>
<dbReference type="AlphaFoldDB" id="B7QE96"/>
<keyword evidence="4" id="KW-1185">Reference proteome</keyword>
<reference evidence="3" key="2">
    <citation type="submission" date="2020-05" db="UniProtKB">
        <authorList>
            <consortium name="EnsemblMetazoa"/>
        </authorList>
    </citation>
    <scope>IDENTIFICATION</scope>
    <source>
        <strain evidence="3">wikel</strain>
    </source>
</reference>
<feature type="non-terminal residue" evidence="2">
    <location>
        <position position="1"/>
    </location>
</feature>
<dbReference type="EnsemblMetazoa" id="ISCW022686-RA">
    <property type="protein sequence ID" value="ISCW022686-PA"/>
    <property type="gene ID" value="ISCW022686"/>
</dbReference>
<dbReference type="VEuPathDB" id="VectorBase:ISCW022686"/>
<feature type="compositionally biased region" description="Polar residues" evidence="1">
    <location>
        <begin position="84"/>
        <end position="96"/>
    </location>
</feature>
<dbReference type="EMBL" id="DS919850">
    <property type="protein sequence ID" value="EEC17168.1"/>
    <property type="molecule type" value="Genomic_DNA"/>
</dbReference>
<sequence length="147" mass="16108">ASHVASPANDSDFVCRVLRLLSYRPLLYKRGVPALIDTPSTTLSHYTAGRHWTSRMAFMIPIVKKDYNLYQSGKETPSPCGSVASRSGNSSLSCSPGFNMEDKYKDSKKSSNSRTGSWTSSSSSTASKFSKFNEAVVKKLGQTKNPR</sequence>